<accession>A0A7J8BES0</accession>
<organism evidence="1 2">
    <name type="scientific">Rousettus aegyptiacus</name>
    <name type="common">Egyptian fruit bat</name>
    <name type="synonym">Pteropus aegyptiacus</name>
    <dbReference type="NCBI Taxonomy" id="9407"/>
    <lineage>
        <taxon>Eukaryota</taxon>
        <taxon>Metazoa</taxon>
        <taxon>Chordata</taxon>
        <taxon>Craniata</taxon>
        <taxon>Vertebrata</taxon>
        <taxon>Euteleostomi</taxon>
        <taxon>Mammalia</taxon>
        <taxon>Eutheria</taxon>
        <taxon>Laurasiatheria</taxon>
        <taxon>Chiroptera</taxon>
        <taxon>Yinpterochiroptera</taxon>
        <taxon>Pteropodoidea</taxon>
        <taxon>Pteropodidae</taxon>
        <taxon>Rousettinae</taxon>
        <taxon>Rousettus</taxon>
    </lineage>
</organism>
<gene>
    <name evidence="1" type="ORF">HJG63_009679</name>
</gene>
<proteinExistence type="predicted"/>
<reference evidence="1 2" key="1">
    <citation type="journal article" date="2020" name="Nature">
        <title>Six reference-quality genomes reveal evolution of bat adaptations.</title>
        <authorList>
            <person name="Jebb D."/>
            <person name="Huang Z."/>
            <person name="Pippel M."/>
            <person name="Hughes G.M."/>
            <person name="Lavrichenko K."/>
            <person name="Devanna P."/>
            <person name="Winkler S."/>
            <person name="Jermiin L.S."/>
            <person name="Skirmuntt E.C."/>
            <person name="Katzourakis A."/>
            <person name="Burkitt-Gray L."/>
            <person name="Ray D.A."/>
            <person name="Sullivan K.A.M."/>
            <person name="Roscito J.G."/>
            <person name="Kirilenko B.M."/>
            <person name="Davalos L.M."/>
            <person name="Corthals A.P."/>
            <person name="Power M.L."/>
            <person name="Jones G."/>
            <person name="Ransome R.D."/>
            <person name="Dechmann D.K.N."/>
            <person name="Locatelli A.G."/>
            <person name="Puechmaille S.J."/>
            <person name="Fedrigo O."/>
            <person name="Jarvis E.D."/>
            <person name="Hiller M."/>
            <person name="Vernes S.C."/>
            <person name="Myers E.W."/>
            <person name="Teeling E.C."/>
        </authorList>
    </citation>
    <scope>NUCLEOTIDE SEQUENCE [LARGE SCALE GENOMIC DNA]</scope>
    <source>
        <strain evidence="1">MRouAeg1</strain>
        <tissue evidence="1">Muscle</tissue>
    </source>
</reference>
<name>A0A7J8BES0_ROUAE</name>
<dbReference type="AlphaFoldDB" id="A0A7J8BES0"/>
<sequence>MPPSLLPLSFSLLHSSLSFLKHLIISLSPHRALLFLYPPPSPQDFSFPRSQVSLCTFAPLLFRKTAALTTGRHVLRAPEHLDSGNTRTVASLHPFCRGGAGGPDNCISLACLLYAAICLS</sequence>
<comment type="caution">
    <text evidence="1">The sequence shown here is derived from an EMBL/GenBank/DDBJ whole genome shotgun (WGS) entry which is preliminary data.</text>
</comment>
<protein>
    <submittedName>
        <fullName evidence="1">Uncharacterized protein</fullName>
    </submittedName>
</protein>
<dbReference type="Proteomes" id="UP000593571">
    <property type="component" value="Unassembled WGS sequence"/>
</dbReference>
<dbReference type="EMBL" id="JACASE010000017">
    <property type="protein sequence ID" value="KAF6396991.1"/>
    <property type="molecule type" value="Genomic_DNA"/>
</dbReference>
<evidence type="ECO:0000313" key="1">
    <source>
        <dbReference type="EMBL" id="KAF6396991.1"/>
    </source>
</evidence>
<evidence type="ECO:0000313" key="2">
    <source>
        <dbReference type="Proteomes" id="UP000593571"/>
    </source>
</evidence>
<keyword evidence="2" id="KW-1185">Reference proteome</keyword>